<organism evidence="2 3">
    <name type="scientific">Pleurodeles waltl</name>
    <name type="common">Iberian ribbed newt</name>
    <dbReference type="NCBI Taxonomy" id="8319"/>
    <lineage>
        <taxon>Eukaryota</taxon>
        <taxon>Metazoa</taxon>
        <taxon>Chordata</taxon>
        <taxon>Craniata</taxon>
        <taxon>Vertebrata</taxon>
        <taxon>Euteleostomi</taxon>
        <taxon>Amphibia</taxon>
        <taxon>Batrachia</taxon>
        <taxon>Caudata</taxon>
        <taxon>Salamandroidea</taxon>
        <taxon>Salamandridae</taxon>
        <taxon>Pleurodelinae</taxon>
        <taxon>Pleurodeles</taxon>
    </lineage>
</organism>
<dbReference type="EMBL" id="JANPWB010000013">
    <property type="protein sequence ID" value="KAJ1105259.1"/>
    <property type="molecule type" value="Genomic_DNA"/>
</dbReference>
<keyword evidence="3" id="KW-1185">Reference proteome</keyword>
<gene>
    <name evidence="2" type="ORF">NDU88_002667</name>
</gene>
<evidence type="ECO:0000256" key="1">
    <source>
        <dbReference type="SAM" id="MobiDB-lite"/>
    </source>
</evidence>
<sequence length="96" mass="10643">MEKKVGANTEEDPEANKKEEEQDGDKQSGETIERREGWEPETARTKESCAEKEGRAKKEQTDAERSGRHGGARSIPGGTWLYQSPQVGGSGRKPRD</sequence>
<feature type="compositionally biased region" description="Basic and acidic residues" evidence="1">
    <location>
        <begin position="14"/>
        <end position="67"/>
    </location>
</feature>
<protein>
    <submittedName>
        <fullName evidence="2">Uncharacterized protein</fullName>
    </submittedName>
</protein>
<evidence type="ECO:0000313" key="2">
    <source>
        <dbReference type="EMBL" id="KAJ1105259.1"/>
    </source>
</evidence>
<proteinExistence type="predicted"/>
<dbReference type="Proteomes" id="UP001066276">
    <property type="component" value="Chromosome 9"/>
</dbReference>
<accession>A0AAV7MS43</accession>
<evidence type="ECO:0000313" key="3">
    <source>
        <dbReference type="Proteomes" id="UP001066276"/>
    </source>
</evidence>
<reference evidence="2" key="1">
    <citation type="journal article" date="2022" name="bioRxiv">
        <title>Sequencing and chromosome-scale assembly of the giantPleurodeles waltlgenome.</title>
        <authorList>
            <person name="Brown T."/>
            <person name="Elewa A."/>
            <person name="Iarovenko S."/>
            <person name="Subramanian E."/>
            <person name="Araus A.J."/>
            <person name="Petzold A."/>
            <person name="Susuki M."/>
            <person name="Suzuki K.-i.T."/>
            <person name="Hayashi T."/>
            <person name="Toyoda A."/>
            <person name="Oliveira C."/>
            <person name="Osipova E."/>
            <person name="Leigh N.D."/>
            <person name="Simon A."/>
            <person name="Yun M.H."/>
        </authorList>
    </citation>
    <scope>NUCLEOTIDE SEQUENCE</scope>
    <source>
        <strain evidence="2">20211129_DDA</strain>
        <tissue evidence="2">Liver</tissue>
    </source>
</reference>
<name>A0AAV7MS43_PLEWA</name>
<dbReference type="AlphaFoldDB" id="A0AAV7MS43"/>
<comment type="caution">
    <text evidence="2">The sequence shown here is derived from an EMBL/GenBank/DDBJ whole genome shotgun (WGS) entry which is preliminary data.</text>
</comment>
<feature type="region of interest" description="Disordered" evidence="1">
    <location>
        <begin position="1"/>
        <end position="96"/>
    </location>
</feature>